<dbReference type="PANTHER" id="PTHR33116:SF66">
    <property type="entry name" value="REVERSE TRANSCRIPTASE ZINC-BINDING DOMAIN-CONTAINING PROTEIN"/>
    <property type="match status" value="1"/>
</dbReference>
<sequence length="330" mass="38137">MDHLVDKSQSGFIPGRVITDNIILSHELVKGYGRKGISPRWKFVRWIMVCVKTISYSILINGKPMEPFKARRGLRQGDPLSPFLFVLGMEYLTRSFKTLKYKLDFNFHPRCDKLNIIQLGFADDVLLFCRGDTISIQMIFNCFMEFSKAFVLKANTTKSSIYFGGVPQDIQQSIVQVIGFSMGELSFKKVAIDQNSVVLHPNILIADICGTNASKKVLLSWDKVCSPKTAGGYNVMDVPTWNKVAIYILLWKLYKKKDKLWVQWIYLYYGKKQEVWETNPSNASWIVQKIIKAKRYVEAAGIDMKELAEWNYFSIKKWYKGMRGQYHRGD</sequence>
<evidence type="ECO:0000313" key="2">
    <source>
        <dbReference type="Proteomes" id="UP000790787"/>
    </source>
</evidence>
<dbReference type="PANTHER" id="PTHR33116">
    <property type="entry name" value="REVERSE TRANSCRIPTASE ZINC-BINDING DOMAIN-CONTAINING PROTEIN-RELATED-RELATED"/>
    <property type="match status" value="1"/>
</dbReference>
<reference evidence="2" key="1">
    <citation type="journal article" date="2014" name="Nat. Commun.">
        <title>The tobacco genome sequence and its comparison with those of tomato and potato.</title>
        <authorList>
            <person name="Sierro N."/>
            <person name="Battey J.N."/>
            <person name="Ouadi S."/>
            <person name="Bakaher N."/>
            <person name="Bovet L."/>
            <person name="Willig A."/>
            <person name="Goepfert S."/>
            <person name="Peitsch M.C."/>
            <person name="Ivanov N.V."/>
        </authorList>
    </citation>
    <scope>NUCLEOTIDE SEQUENCE [LARGE SCALE GENOMIC DNA]</scope>
</reference>
<dbReference type="PaxDb" id="4097-A0A1S4B6N6"/>
<dbReference type="GeneID" id="107805075"/>
<dbReference type="PROSITE" id="PS50878">
    <property type="entry name" value="RT_POL"/>
    <property type="match status" value="1"/>
</dbReference>
<dbReference type="Pfam" id="PF00078">
    <property type="entry name" value="RVT_1"/>
    <property type="match status" value="1"/>
</dbReference>
<dbReference type="RefSeq" id="XP_016484541.1">
    <property type="nucleotide sequence ID" value="XM_016629055.1"/>
</dbReference>
<reference evidence="3" key="2">
    <citation type="submission" date="2025-08" db="UniProtKB">
        <authorList>
            <consortium name="RefSeq"/>
        </authorList>
    </citation>
    <scope>IDENTIFICATION</scope>
</reference>
<keyword evidence="2" id="KW-1185">Reference proteome</keyword>
<evidence type="ECO:0000259" key="1">
    <source>
        <dbReference type="PROSITE" id="PS50878"/>
    </source>
</evidence>
<dbReference type="SUPFAM" id="SSF56672">
    <property type="entry name" value="DNA/RNA polymerases"/>
    <property type="match status" value="1"/>
</dbReference>
<dbReference type="KEGG" id="nta:107805075"/>
<gene>
    <name evidence="3" type="primary">LOC107805075</name>
</gene>
<dbReference type="AlphaFoldDB" id="A0A1S4B6N6"/>
<name>A0A1S4B6N6_TOBAC</name>
<dbReference type="STRING" id="4097.A0A1S4B6N6"/>
<dbReference type="OrthoDB" id="1938625at2759"/>
<dbReference type="InterPro" id="IPR043502">
    <property type="entry name" value="DNA/RNA_pol_sf"/>
</dbReference>
<evidence type="ECO:0000313" key="3">
    <source>
        <dbReference type="RefSeq" id="XP_016484541.1"/>
    </source>
</evidence>
<accession>A0A1S4B6N6</accession>
<dbReference type="Proteomes" id="UP000790787">
    <property type="component" value="Chromosome 8"/>
</dbReference>
<proteinExistence type="predicted"/>
<dbReference type="OMA" id="GHISHLI"/>
<organism evidence="2 3">
    <name type="scientific">Nicotiana tabacum</name>
    <name type="common">Common tobacco</name>
    <dbReference type="NCBI Taxonomy" id="4097"/>
    <lineage>
        <taxon>Eukaryota</taxon>
        <taxon>Viridiplantae</taxon>
        <taxon>Streptophyta</taxon>
        <taxon>Embryophyta</taxon>
        <taxon>Tracheophyta</taxon>
        <taxon>Spermatophyta</taxon>
        <taxon>Magnoliopsida</taxon>
        <taxon>eudicotyledons</taxon>
        <taxon>Gunneridae</taxon>
        <taxon>Pentapetalae</taxon>
        <taxon>asterids</taxon>
        <taxon>lamiids</taxon>
        <taxon>Solanales</taxon>
        <taxon>Solanaceae</taxon>
        <taxon>Nicotianoideae</taxon>
        <taxon>Nicotianeae</taxon>
        <taxon>Nicotiana</taxon>
    </lineage>
</organism>
<dbReference type="InterPro" id="IPR000477">
    <property type="entry name" value="RT_dom"/>
</dbReference>
<protein>
    <recommendedName>
        <fullName evidence="1">Reverse transcriptase domain-containing protein</fullName>
    </recommendedName>
</protein>